<dbReference type="InterPro" id="IPR024078">
    <property type="entry name" value="LmbE-like_dom_sf"/>
</dbReference>
<accession>A0A8J3KQ04</accession>
<gene>
    <name evidence="2" type="ORF">Cco03nite_08530</name>
</gene>
<dbReference type="PANTHER" id="PTHR12993:SF11">
    <property type="entry name" value="N-ACETYLGLUCOSAMINYL-PHOSPHATIDYLINOSITOL DE-N-ACETYLASE"/>
    <property type="match status" value="1"/>
</dbReference>
<dbReference type="EMBL" id="BONI01000005">
    <property type="protein sequence ID" value="GIG04153.1"/>
    <property type="molecule type" value="Genomic_DNA"/>
</dbReference>
<dbReference type="GO" id="GO:0016811">
    <property type="term" value="F:hydrolase activity, acting on carbon-nitrogen (but not peptide) bonds, in linear amides"/>
    <property type="evidence" value="ECO:0007669"/>
    <property type="project" value="TreeGrafter"/>
</dbReference>
<evidence type="ECO:0000256" key="1">
    <source>
        <dbReference type="ARBA" id="ARBA00022833"/>
    </source>
</evidence>
<dbReference type="SUPFAM" id="SSF102588">
    <property type="entry name" value="LmbE-like"/>
    <property type="match status" value="1"/>
</dbReference>
<organism evidence="2 3">
    <name type="scientific">Catellatospora coxensis</name>
    <dbReference type="NCBI Taxonomy" id="310354"/>
    <lineage>
        <taxon>Bacteria</taxon>
        <taxon>Bacillati</taxon>
        <taxon>Actinomycetota</taxon>
        <taxon>Actinomycetes</taxon>
        <taxon>Micromonosporales</taxon>
        <taxon>Micromonosporaceae</taxon>
        <taxon>Catellatospora</taxon>
    </lineage>
</organism>
<dbReference type="Proteomes" id="UP000630887">
    <property type="component" value="Unassembled WGS sequence"/>
</dbReference>
<dbReference type="AlphaFoldDB" id="A0A8J3KQ04"/>
<evidence type="ECO:0000313" key="3">
    <source>
        <dbReference type="Proteomes" id="UP000630887"/>
    </source>
</evidence>
<evidence type="ECO:0000313" key="2">
    <source>
        <dbReference type="EMBL" id="GIG04153.1"/>
    </source>
</evidence>
<dbReference type="RefSeq" id="WP_203688728.1">
    <property type="nucleotide sequence ID" value="NZ_BAAALC010000011.1"/>
</dbReference>
<comment type="caution">
    <text evidence="2">The sequence shown here is derived from an EMBL/GenBank/DDBJ whole genome shotgun (WGS) entry which is preliminary data.</text>
</comment>
<dbReference type="Gene3D" id="3.40.50.10320">
    <property type="entry name" value="LmbE-like"/>
    <property type="match status" value="1"/>
</dbReference>
<dbReference type="GO" id="GO:0016137">
    <property type="term" value="P:glycoside metabolic process"/>
    <property type="evidence" value="ECO:0007669"/>
    <property type="project" value="UniProtKB-ARBA"/>
</dbReference>
<evidence type="ECO:0008006" key="4">
    <source>
        <dbReference type="Google" id="ProtNLM"/>
    </source>
</evidence>
<keyword evidence="1" id="KW-0862">Zinc</keyword>
<keyword evidence="3" id="KW-1185">Reference proteome</keyword>
<proteinExistence type="predicted"/>
<dbReference type="Pfam" id="PF02585">
    <property type="entry name" value="PIG-L"/>
    <property type="match status" value="1"/>
</dbReference>
<dbReference type="PANTHER" id="PTHR12993">
    <property type="entry name" value="N-ACETYLGLUCOSAMINYL-PHOSPHATIDYLINOSITOL DE-N-ACETYLASE-RELATED"/>
    <property type="match status" value="1"/>
</dbReference>
<name>A0A8J3KQ04_9ACTN</name>
<reference evidence="2 3" key="1">
    <citation type="submission" date="2021-01" db="EMBL/GenBank/DDBJ databases">
        <title>Whole genome shotgun sequence of Catellatospora coxensis NBRC 107359.</title>
        <authorList>
            <person name="Komaki H."/>
            <person name="Tamura T."/>
        </authorList>
    </citation>
    <scope>NUCLEOTIDE SEQUENCE [LARGE SCALE GENOMIC DNA]</scope>
    <source>
        <strain evidence="2 3">NBRC 107359</strain>
    </source>
</reference>
<protein>
    <recommendedName>
        <fullName evidence="4">LmbE family N-acetylglucosaminyl deacetylase</fullName>
    </recommendedName>
</protein>
<dbReference type="InterPro" id="IPR003737">
    <property type="entry name" value="GlcNAc_PI_deacetylase-related"/>
</dbReference>
<sequence>MSVSALGTILGIWAHPDDEVYLSAGLMATARDAGQRVVCVTATLGEHGTGDPVRWPPARLAAVRAHELRASLAVLGVTEHHVLGLPDGGCAEQGEAVVDRLAAIVDQVRPDTIVTFGPDGFTGHADHQAVSRWATAARKRAAPNARLLHPVLTYEFLARWQDVYDRIDVFLADGLPHAVPAAALSLTVPFGDALADRKLVALRAQATQTSGLVTLLGEQTMRDWCATEGFVDAGPVSDRVWASWRPAAGRLPGYAAWDHQC</sequence>